<name>A0A5S6QX26_TRIMR</name>
<dbReference type="WBParaSite" id="TMUE_3000011644.1">
    <property type="protein sequence ID" value="TMUE_3000011644.1"/>
    <property type="gene ID" value="WBGene00301361"/>
</dbReference>
<keyword evidence="1" id="KW-1185">Reference proteome</keyword>
<accession>A0A5S6QX26</accession>
<dbReference type="AlphaFoldDB" id="A0A5S6QX26"/>
<reference evidence="2" key="1">
    <citation type="submission" date="2019-12" db="UniProtKB">
        <authorList>
            <consortium name="WormBaseParasite"/>
        </authorList>
    </citation>
    <scope>IDENTIFICATION</scope>
</reference>
<proteinExistence type="predicted"/>
<evidence type="ECO:0000313" key="1">
    <source>
        <dbReference type="Proteomes" id="UP000046395"/>
    </source>
</evidence>
<organism evidence="1 2">
    <name type="scientific">Trichuris muris</name>
    <name type="common">Mouse whipworm</name>
    <dbReference type="NCBI Taxonomy" id="70415"/>
    <lineage>
        <taxon>Eukaryota</taxon>
        <taxon>Metazoa</taxon>
        <taxon>Ecdysozoa</taxon>
        <taxon>Nematoda</taxon>
        <taxon>Enoplea</taxon>
        <taxon>Dorylaimia</taxon>
        <taxon>Trichinellida</taxon>
        <taxon>Trichuridae</taxon>
        <taxon>Trichuris</taxon>
    </lineage>
</organism>
<sequence length="85" mass="9670">MIHRPVTKKPASSICVPTCVPSVSSRHRSRSPEISYERSVESLVDRTINICDAEYLDEDISHITISYRSHSFYHSGKAKSKNYLT</sequence>
<protein>
    <submittedName>
        <fullName evidence="2">Uncharacterized protein</fullName>
    </submittedName>
</protein>
<dbReference type="Proteomes" id="UP000046395">
    <property type="component" value="Unassembled WGS sequence"/>
</dbReference>
<evidence type="ECO:0000313" key="2">
    <source>
        <dbReference type="WBParaSite" id="TMUE_3000011644.1"/>
    </source>
</evidence>